<dbReference type="AlphaFoldDB" id="A0A7C8I8Y3"/>
<dbReference type="Proteomes" id="UP000481861">
    <property type="component" value="Unassembled WGS sequence"/>
</dbReference>
<gene>
    <name evidence="2" type="ORF">BDV95DRAFT_605896</name>
</gene>
<keyword evidence="3" id="KW-1185">Reference proteome</keyword>
<name>A0A7C8I8Y3_9PLEO</name>
<dbReference type="OrthoDB" id="3800395at2759"/>
<evidence type="ECO:0000313" key="3">
    <source>
        <dbReference type="Proteomes" id="UP000481861"/>
    </source>
</evidence>
<feature type="compositionally biased region" description="Basic residues" evidence="1">
    <location>
        <begin position="1"/>
        <end position="14"/>
    </location>
</feature>
<evidence type="ECO:0000256" key="1">
    <source>
        <dbReference type="SAM" id="MobiDB-lite"/>
    </source>
</evidence>
<organism evidence="2 3">
    <name type="scientific">Massariosphaeria phaeospora</name>
    <dbReference type="NCBI Taxonomy" id="100035"/>
    <lineage>
        <taxon>Eukaryota</taxon>
        <taxon>Fungi</taxon>
        <taxon>Dikarya</taxon>
        <taxon>Ascomycota</taxon>
        <taxon>Pezizomycotina</taxon>
        <taxon>Dothideomycetes</taxon>
        <taxon>Pleosporomycetidae</taxon>
        <taxon>Pleosporales</taxon>
        <taxon>Pleosporales incertae sedis</taxon>
        <taxon>Massariosphaeria</taxon>
    </lineage>
</organism>
<sequence length="211" mass="24469">MTATRNHQRSKPKPLNRAPPSTHPMRPHIVRSSPLPSDASPRATFDHWTLTGTIQTRVVSAPDQRCQRAHEIHTETKALFAAYRYALEDLEPDTPGAADFRNALVDAMAEYLDWYGTQFFRIQYFDDIAHAHPVTQMERLLGFVWALNHDPRRNRASFMVEELERTYDEGLAKLPEGEAGRETWERFLRSGRCRFHEHGEGKCWQARDRCP</sequence>
<proteinExistence type="predicted"/>
<protein>
    <submittedName>
        <fullName evidence="2">Uncharacterized protein</fullName>
    </submittedName>
</protein>
<comment type="caution">
    <text evidence="2">The sequence shown here is derived from an EMBL/GenBank/DDBJ whole genome shotgun (WGS) entry which is preliminary data.</text>
</comment>
<reference evidence="2 3" key="1">
    <citation type="submission" date="2020-01" db="EMBL/GenBank/DDBJ databases">
        <authorList>
            <consortium name="DOE Joint Genome Institute"/>
            <person name="Haridas S."/>
            <person name="Albert R."/>
            <person name="Binder M."/>
            <person name="Bloem J."/>
            <person name="Labutti K."/>
            <person name="Salamov A."/>
            <person name="Andreopoulos B."/>
            <person name="Baker S.E."/>
            <person name="Barry K."/>
            <person name="Bills G."/>
            <person name="Bluhm B.H."/>
            <person name="Cannon C."/>
            <person name="Castanera R."/>
            <person name="Culley D.E."/>
            <person name="Daum C."/>
            <person name="Ezra D."/>
            <person name="Gonzalez J.B."/>
            <person name="Henrissat B."/>
            <person name="Kuo A."/>
            <person name="Liang C."/>
            <person name="Lipzen A."/>
            <person name="Lutzoni F."/>
            <person name="Magnuson J."/>
            <person name="Mondo S."/>
            <person name="Nolan M."/>
            <person name="Ohm R."/>
            <person name="Pangilinan J."/>
            <person name="Park H.-J.H."/>
            <person name="Ramirez L."/>
            <person name="Alfaro M."/>
            <person name="Sun H."/>
            <person name="Tritt A."/>
            <person name="Yoshinaga Y."/>
            <person name="Zwiers L.-H.L."/>
            <person name="Turgeon B.G."/>
            <person name="Goodwin S.B."/>
            <person name="Spatafora J.W."/>
            <person name="Crous P.W."/>
            <person name="Grigoriev I.V."/>
        </authorList>
    </citation>
    <scope>NUCLEOTIDE SEQUENCE [LARGE SCALE GENOMIC DNA]</scope>
    <source>
        <strain evidence="2 3">CBS 611.86</strain>
    </source>
</reference>
<feature type="region of interest" description="Disordered" evidence="1">
    <location>
        <begin position="1"/>
        <end position="42"/>
    </location>
</feature>
<accession>A0A7C8I8Y3</accession>
<evidence type="ECO:0000313" key="2">
    <source>
        <dbReference type="EMBL" id="KAF2872266.1"/>
    </source>
</evidence>
<dbReference type="EMBL" id="JAADJZ010000009">
    <property type="protein sequence ID" value="KAF2872266.1"/>
    <property type="molecule type" value="Genomic_DNA"/>
</dbReference>